<name>A0A4R6Q7K5_9FLAO</name>
<dbReference type="Gene3D" id="3.40.50.720">
    <property type="entry name" value="NAD(P)-binding Rossmann-like Domain"/>
    <property type="match status" value="1"/>
</dbReference>
<dbReference type="InterPro" id="IPR057326">
    <property type="entry name" value="KR_dom"/>
</dbReference>
<evidence type="ECO:0000259" key="3">
    <source>
        <dbReference type="SMART" id="SM00822"/>
    </source>
</evidence>
<organism evidence="4 5">
    <name type="scientific">Flavobacterium dankookense</name>
    <dbReference type="NCBI Taxonomy" id="706186"/>
    <lineage>
        <taxon>Bacteria</taxon>
        <taxon>Pseudomonadati</taxon>
        <taxon>Bacteroidota</taxon>
        <taxon>Flavobacteriia</taxon>
        <taxon>Flavobacteriales</taxon>
        <taxon>Flavobacteriaceae</taxon>
        <taxon>Flavobacterium</taxon>
    </lineage>
</organism>
<dbReference type="Pfam" id="PF13561">
    <property type="entry name" value="adh_short_C2"/>
    <property type="match status" value="1"/>
</dbReference>
<gene>
    <name evidence="4" type="ORF">BC748_2817</name>
</gene>
<dbReference type="RefSeq" id="WP_133534005.1">
    <property type="nucleotide sequence ID" value="NZ_SNXR01000018.1"/>
</dbReference>
<dbReference type="EMBL" id="SNXR01000018">
    <property type="protein sequence ID" value="TDP57603.1"/>
    <property type="molecule type" value="Genomic_DNA"/>
</dbReference>
<dbReference type="CDD" id="cd05233">
    <property type="entry name" value="SDR_c"/>
    <property type="match status" value="1"/>
</dbReference>
<dbReference type="PRINTS" id="PR00081">
    <property type="entry name" value="GDHRDH"/>
</dbReference>
<feature type="domain" description="Ketoreductase" evidence="3">
    <location>
        <begin position="2"/>
        <end position="168"/>
    </location>
</feature>
<dbReference type="SMART" id="SM00822">
    <property type="entry name" value="PKS_KR"/>
    <property type="match status" value="1"/>
</dbReference>
<keyword evidence="2" id="KW-0560">Oxidoreductase</keyword>
<evidence type="ECO:0000256" key="1">
    <source>
        <dbReference type="ARBA" id="ARBA00006484"/>
    </source>
</evidence>
<keyword evidence="5" id="KW-1185">Reference proteome</keyword>
<dbReference type="PANTHER" id="PTHR43477">
    <property type="entry name" value="DIHYDROANTICAPSIN 7-DEHYDROGENASE"/>
    <property type="match status" value="1"/>
</dbReference>
<dbReference type="PANTHER" id="PTHR43477:SF1">
    <property type="entry name" value="DIHYDROANTICAPSIN 7-DEHYDROGENASE"/>
    <property type="match status" value="1"/>
</dbReference>
<dbReference type="InterPro" id="IPR002347">
    <property type="entry name" value="SDR_fam"/>
</dbReference>
<proteinExistence type="inferred from homology"/>
<dbReference type="InterPro" id="IPR051122">
    <property type="entry name" value="SDR_DHRS6-like"/>
</dbReference>
<dbReference type="SUPFAM" id="SSF51735">
    <property type="entry name" value="NAD(P)-binding Rossmann-fold domains"/>
    <property type="match status" value="1"/>
</dbReference>
<evidence type="ECO:0000256" key="2">
    <source>
        <dbReference type="ARBA" id="ARBA00023002"/>
    </source>
</evidence>
<protein>
    <submittedName>
        <fullName evidence="4">NAD(P)-dependent dehydrogenase (Short-subunit alcohol dehydrogenase family)</fullName>
    </submittedName>
</protein>
<sequence>MKNILLIGGSYGIGLAIAKELQYENKVFIASRTNDEIAEMHVTHIPFDASADTLDTSKLPEVIDGLVYCPGSINLRPFRGLKPEAFEQDLQINFISLVKVIQSVLPNLTASNQSSIVLFSSVAASMGMPFHTSVAAAKGAIEGFAKALAAEYAPKVRVNVIAPSLTDTPLAEKFLSNDEKKEKSAQRHPLKRVGTSDDMAQMASFLLSEKSSWISGQIFHVDGGMSTLLVNG</sequence>
<accession>A0A4R6Q7K5</accession>
<comment type="caution">
    <text evidence="4">The sequence shown here is derived from an EMBL/GenBank/DDBJ whole genome shotgun (WGS) entry which is preliminary data.</text>
</comment>
<dbReference type="InterPro" id="IPR036291">
    <property type="entry name" value="NAD(P)-bd_dom_sf"/>
</dbReference>
<dbReference type="GO" id="GO:0016491">
    <property type="term" value="F:oxidoreductase activity"/>
    <property type="evidence" value="ECO:0007669"/>
    <property type="project" value="UniProtKB-KW"/>
</dbReference>
<dbReference type="OrthoDB" id="9803333at2"/>
<reference evidence="4 5" key="1">
    <citation type="submission" date="2019-03" db="EMBL/GenBank/DDBJ databases">
        <title>Genomic Encyclopedia of Archaeal and Bacterial Type Strains, Phase II (KMG-II): from individual species to whole genera.</title>
        <authorList>
            <person name="Goeker M."/>
        </authorList>
    </citation>
    <scope>NUCLEOTIDE SEQUENCE [LARGE SCALE GENOMIC DNA]</scope>
    <source>
        <strain evidence="4 5">DSM 25687</strain>
    </source>
</reference>
<dbReference type="Proteomes" id="UP000295260">
    <property type="component" value="Unassembled WGS sequence"/>
</dbReference>
<comment type="similarity">
    <text evidence="1">Belongs to the short-chain dehydrogenases/reductases (SDR) family.</text>
</comment>
<evidence type="ECO:0000313" key="4">
    <source>
        <dbReference type="EMBL" id="TDP57603.1"/>
    </source>
</evidence>
<evidence type="ECO:0000313" key="5">
    <source>
        <dbReference type="Proteomes" id="UP000295260"/>
    </source>
</evidence>
<dbReference type="AlphaFoldDB" id="A0A4R6Q7K5"/>